<evidence type="ECO:0000313" key="3">
    <source>
        <dbReference type="Proteomes" id="UP001302602"/>
    </source>
</evidence>
<comment type="caution">
    <text evidence="2">The sequence shown here is derived from an EMBL/GenBank/DDBJ whole genome shotgun (WGS) entry which is preliminary data.</text>
</comment>
<organism evidence="2 3">
    <name type="scientific">Parathielavia appendiculata</name>
    <dbReference type="NCBI Taxonomy" id="2587402"/>
    <lineage>
        <taxon>Eukaryota</taxon>
        <taxon>Fungi</taxon>
        <taxon>Dikarya</taxon>
        <taxon>Ascomycota</taxon>
        <taxon>Pezizomycotina</taxon>
        <taxon>Sordariomycetes</taxon>
        <taxon>Sordariomycetidae</taxon>
        <taxon>Sordariales</taxon>
        <taxon>Chaetomiaceae</taxon>
        <taxon>Parathielavia</taxon>
    </lineage>
</organism>
<dbReference type="Gene3D" id="3.10.450.50">
    <property type="match status" value="1"/>
</dbReference>
<protein>
    <recommendedName>
        <fullName evidence="4">SnoaL-like polyketide cyclase</fullName>
    </recommendedName>
</protein>
<gene>
    <name evidence="2" type="ORF">N657DRAFT_584313</name>
</gene>
<dbReference type="InterPro" id="IPR009959">
    <property type="entry name" value="Cyclase_SnoaL-like"/>
</dbReference>
<dbReference type="RefSeq" id="XP_062641849.1">
    <property type="nucleotide sequence ID" value="XM_062789742.1"/>
</dbReference>
<feature type="compositionally biased region" description="Pro residues" evidence="1">
    <location>
        <begin position="76"/>
        <end position="85"/>
    </location>
</feature>
<evidence type="ECO:0008006" key="4">
    <source>
        <dbReference type="Google" id="ProtNLM"/>
    </source>
</evidence>
<reference evidence="2" key="2">
    <citation type="submission" date="2023-05" db="EMBL/GenBank/DDBJ databases">
        <authorList>
            <consortium name="Lawrence Berkeley National Laboratory"/>
            <person name="Steindorff A."/>
            <person name="Hensen N."/>
            <person name="Bonometti L."/>
            <person name="Westerberg I."/>
            <person name="Brannstrom I.O."/>
            <person name="Guillou S."/>
            <person name="Cros-Aarteil S."/>
            <person name="Calhoun S."/>
            <person name="Haridas S."/>
            <person name="Kuo A."/>
            <person name="Mondo S."/>
            <person name="Pangilinan J."/>
            <person name="Riley R."/>
            <person name="Labutti K."/>
            <person name="Andreopoulos B."/>
            <person name="Lipzen A."/>
            <person name="Chen C."/>
            <person name="Yanf M."/>
            <person name="Daum C."/>
            <person name="Ng V."/>
            <person name="Clum A."/>
            <person name="Ohm R."/>
            <person name="Martin F."/>
            <person name="Silar P."/>
            <person name="Natvig D."/>
            <person name="Lalanne C."/>
            <person name="Gautier V."/>
            <person name="Ament-Velasquez S.L."/>
            <person name="Kruys A."/>
            <person name="Hutchinson M.I."/>
            <person name="Powell A.J."/>
            <person name="Barry K."/>
            <person name="Miller A.N."/>
            <person name="Grigoriev I.V."/>
            <person name="Debuchy R."/>
            <person name="Gladieux P."/>
            <person name="Thoren M.H."/>
            <person name="Johannesson H."/>
        </authorList>
    </citation>
    <scope>NUCLEOTIDE SEQUENCE</scope>
    <source>
        <strain evidence="2">CBS 731.68</strain>
    </source>
</reference>
<proteinExistence type="predicted"/>
<dbReference type="GO" id="GO:0030638">
    <property type="term" value="P:polyketide metabolic process"/>
    <property type="evidence" value="ECO:0007669"/>
    <property type="project" value="InterPro"/>
</dbReference>
<dbReference type="Proteomes" id="UP001302602">
    <property type="component" value="Unassembled WGS sequence"/>
</dbReference>
<reference evidence="2" key="1">
    <citation type="journal article" date="2023" name="Mol. Phylogenet. Evol.">
        <title>Genome-scale phylogeny and comparative genomics of the fungal order Sordariales.</title>
        <authorList>
            <person name="Hensen N."/>
            <person name="Bonometti L."/>
            <person name="Westerberg I."/>
            <person name="Brannstrom I.O."/>
            <person name="Guillou S."/>
            <person name="Cros-Aarteil S."/>
            <person name="Calhoun S."/>
            <person name="Haridas S."/>
            <person name="Kuo A."/>
            <person name="Mondo S."/>
            <person name="Pangilinan J."/>
            <person name="Riley R."/>
            <person name="LaButti K."/>
            <person name="Andreopoulos B."/>
            <person name="Lipzen A."/>
            <person name="Chen C."/>
            <person name="Yan M."/>
            <person name="Daum C."/>
            <person name="Ng V."/>
            <person name="Clum A."/>
            <person name="Steindorff A."/>
            <person name="Ohm R.A."/>
            <person name="Martin F."/>
            <person name="Silar P."/>
            <person name="Natvig D.O."/>
            <person name="Lalanne C."/>
            <person name="Gautier V."/>
            <person name="Ament-Velasquez S.L."/>
            <person name="Kruys A."/>
            <person name="Hutchinson M.I."/>
            <person name="Powell A.J."/>
            <person name="Barry K."/>
            <person name="Miller A.N."/>
            <person name="Grigoriev I.V."/>
            <person name="Debuchy R."/>
            <person name="Gladieux P."/>
            <person name="Hiltunen Thoren M."/>
            <person name="Johannesson H."/>
        </authorList>
    </citation>
    <scope>NUCLEOTIDE SEQUENCE</scope>
    <source>
        <strain evidence="2">CBS 731.68</strain>
    </source>
</reference>
<evidence type="ECO:0000313" key="2">
    <source>
        <dbReference type="EMBL" id="KAK4118076.1"/>
    </source>
</evidence>
<name>A0AAN6TPT2_9PEZI</name>
<dbReference type="SUPFAM" id="SSF54427">
    <property type="entry name" value="NTF2-like"/>
    <property type="match status" value="1"/>
</dbReference>
<sequence>MDIITTIGGDDDGLDGPVAARLRVKRLVTEGTCLRSAARQHYEYARHMFVFFVDNRISQIFDISDDSEKQGQAQPIVPPPTLRPPPPRVSIDMRQFYADYIACINSGRLADDLHQFCKPSGVVWNGTRLSVQQYGDMIQASLDAISGLFFDIHTLVVDQARQQLAARIEFTGTPVKPYAGGVPSGRQVTFAEHVFYWLEQGRISDVLSIVDWEEYRSHLAR</sequence>
<dbReference type="Pfam" id="PF07366">
    <property type="entry name" value="SnoaL"/>
    <property type="match status" value="1"/>
</dbReference>
<evidence type="ECO:0000256" key="1">
    <source>
        <dbReference type="SAM" id="MobiDB-lite"/>
    </source>
</evidence>
<keyword evidence="3" id="KW-1185">Reference proteome</keyword>
<dbReference type="AlphaFoldDB" id="A0AAN6TPT2"/>
<dbReference type="GeneID" id="87826512"/>
<dbReference type="EMBL" id="MU853287">
    <property type="protein sequence ID" value="KAK4118076.1"/>
    <property type="molecule type" value="Genomic_DNA"/>
</dbReference>
<accession>A0AAN6TPT2</accession>
<feature type="region of interest" description="Disordered" evidence="1">
    <location>
        <begin position="66"/>
        <end position="85"/>
    </location>
</feature>
<dbReference type="InterPro" id="IPR032710">
    <property type="entry name" value="NTF2-like_dom_sf"/>
</dbReference>